<accession>A0ABV0M8G3</accession>
<evidence type="ECO:0000313" key="2">
    <source>
        <dbReference type="Proteomes" id="UP001496627"/>
    </source>
</evidence>
<evidence type="ECO:0000313" key="1">
    <source>
        <dbReference type="EMBL" id="MEQ1407736.1"/>
    </source>
</evidence>
<name>A0ABV0M8G3_9HYPH</name>
<proteinExistence type="predicted"/>
<gene>
    <name evidence="1" type="ORF">ABK249_22710</name>
</gene>
<comment type="caution">
    <text evidence="1">The sequence shown here is derived from an EMBL/GenBank/DDBJ whole genome shotgun (WGS) entry which is preliminary data.</text>
</comment>
<keyword evidence="2" id="KW-1185">Reference proteome</keyword>
<dbReference type="Proteomes" id="UP001496627">
    <property type="component" value="Unassembled WGS sequence"/>
</dbReference>
<dbReference type="EMBL" id="JBEAAL010000020">
    <property type="protein sequence ID" value="MEQ1407736.1"/>
    <property type="molecule type" value="Genomic_DNA"/>
</dbReference>
<sequence length="72" mass="8160">MNNMQMSVGMQYAERIGQELACARAFAGKHDPQHQWDVNYHVQAARLQFESLATELGYQVERITPPLLVAAE</sequence>
<dbReference type="RefSeq" id="WP_348864102.1">
    <property type="nucleotide sequence ID" value="NZ_JBEAAL010000020.1"/>
</dbReference>
<organism evidence="1 2">
    <name type="scientific">Neorhizobium phenanthreniclasticum</name>
    <dbReference type="NCBI Taxonomy" id="3157917"/>
    <lineage>
        <taxon>Bacteria</taxon>
        <taxon>Pseudomonadati</taxon>
        <taxon>Pseudomonadota</taxon>
        <taxon>Alphaproteobacteria</taxon>
        <taxon>Hyphomicrobiales</taxon>
        <taxon>Rhizobiaceae</taxon>
        <taxon>Rhizobium/Agrobacterium group</taxon>
        <taxon>Neorhizobium</taxon>
    </lineage>
</organism>
<reference evidence="1 2" key="1">
    <citation type="submission" date="2024-05" db="EMBL/GenBank/DDBJ databases">
        <title>Neorhizobium sp. Rsf11, a plant growth promoting and heavy metal resistant PAH-degrader.</title>
        <authorList>
            <person name="Golubev S.N."/>
            <person name="Muratova A.Y."/>
            <person name="Markelova M.I."/>
        </authorList>
    </citation>
    <scope>NUCLEOTIDE SEQUENCE [LARGE SCALE GENOMIC DNA]</scope>
    <source>
        <strain evidence="1 2">Rsf11</strain>
    </source>
</reference>
<protein>
    <submittedName>
        <fullName evidence="1">Uncharacterized protein</fullName>
    </submittedName>
</protein>